<feature type="transmembrane region" description="Helical" evidence="8">
    <location>
        <begin position="76"/>
        <end position="95"/>
    </location>
</feature>
<dbReference type="PANTHER" id="PTHR13285">
    <property type="entry name" value="ACYLTRANSFERASE"/>
    <property type="match status" value="1"/>
</dbReference>
<dbReference type="AlphaFoldDB" id="A0A8J7IVJ1"/>
<keyword evidence="5 8" id="KW-1133">Transmembrane helix</keyword>
<comment type="subcellular location">
    <subcellularLocation>
        <location evidence="1">Cell membrane</location>
        <topology evidence="1">Multi-pass membrane protein</topology>
    </subcellularLocation>
</comment>
<keyword evidence="3 7" id="KW-1003">Cell membrane</keyword>
<dbReference type="InterPro" id="IPR024194">
    <property type="entry name" value="Ac/AlaTfrase_AlgI/DltB"/>
</dbReference>
<dbReference type="PANTHER" id="PTHR13285:SF18">
    <property type="entry name" value="PROTEIN-CYSTEINE N-PALMITOYLTRANSFERASE RASP"/>
    <property type="match status" value="1"/>
</dbReference>
<dbReference type="InterPro" id="IPR028362">
    <property type="entry name" value="AlgI"/>
</dbReference>
<evidence type="ECO:0000256" key="1">
    <source>
        <dbReference type="ARBA" id="ARBA00004651"/>
    </source>
</evidence>
<feature type="transmembrane region" description="Helical" evidence="8">
    <location>
        <begin position="107"/>
        <end position="130"/>
    </location>
</feature>
<evidence type="ECO:0000313" key="10">
    <source>
        <dbReference type="Proteomes" id="UP000636888"/>
    </source>
</evidence>
<comment type="caution">
    <text evidence="9">The sequence shown here is derived from an EMBL/GenBank/DDBJ whole genome shotgun (WGS) entry which is preliminary data.</text>
</comment>
<evidence type="ECO:0000256" key="2">
    <source>
        <dbReference type="ARBA" id="ARBA00010323"/>
    </source>
</evidence>
<evidence type="ECO:0000256" key="4">
    <source>
        <dbReference type="ARBA" id="ARBA00022692"/>
    </source>
</evidence>
<dbReference type="RefSeq" id="WP_199382014.1">
    <property type="nucleotide sequence ID" value="NZ_JAEMHM010000001.1"/>
</dbReference>
<dbReference type="InterPro" id="IPR004299">
    <property type="entry name" value="MBOAT_fam"/>
</dbReference>
<gene>
    <name evidence="9" type="ORF">JFN93_00470</name>
</gene>
<evidence type="ECO:0000256" key="7">
    <source>
        <dbReference type="PIRNR" id="PIRNR016636"/>
    </source>
</evidence>
<dbReference type="PIRSF" id="PIRSF016636">
    <property type="entry name" value="AlgI_DltB"/>
    <property type="match status" value="1"/>
</dbReference>
<comment type="similarity">
    <text evidence="2 7">Belongs to the membrane-bound acyltransferase family.</text>
</comment>
<feature type="transmembrane region" description="Helical" evidence="8">
    <location>
        <begin position="422"/>
        <end position="444"/>
    </location>
</feature>
<dbReference type="EMBL" id="JAEMHM010000001">
    <property type="protein sequence ID" value="MBJ6723167.1"/>
    <property type="molecule type" value="Genomic_DNA"/>
</dbReference>
<feature type="transmembrane region" description="Helical" evidence="8">
    <location>
        <begin position="456"/>
        <end position="476"/>
    </location>
</feature>
<organism evidence="9 10">
    <name type="scientific">Geomesophilobacter sediminis</name>
    <dbReference type="NCBI Taxonomy" id="2798584"/>
    <lineage>
        <taxon>Bacteria</taxon>
        <taxon>Pseudomonadati</taxon>
        <taxon>Thermodesulfobacteriota</taxon>
        <taxon>Desulfuromonadia</taxon>
        <taxon>Geobacterales</taxon>
        <taxon>Geobacteraceae</taxon>
        <taxon>Geomesophilobacter</taxon>
    </lineage>
</organism>
<dbReference type="Proteomes" id="UP000636888">
    <property type="component" value="Unassembled WGS sequence"/>
</dbReference>
<evidence type="ECO:0000256" key="3">
    <source>
        <dbReference type="ARBA" id="ARBA00022475"/>
    </source>
</evidence>
<keyword evidence="6 7" id="KW-0472">Membrane</keyword>
<dbReference type="PIRSF" id="PIRSF500217">
    <property type="entry name" value="AlgI"/>
    <property type="match status" value="1"/>
</dbReference>
<dbReference type="InterPro" id="IPR051085">
    <property type="entry name" value="MB_O-acyltransferase"/>
</dbReference>
<feature type="transmembrane region" description="Helical" evidence="8">
    <location>
        <begin position="306"/>
        <end position="326"/>
    </location>
</feature>
<name>A0A8J7IVJ1_9BACT</name>
<dbReference type="GO" id="GO:0042121">
    <property type="term" value="P:alginic acid biosynthetic process"/>
    <property type="evidence" value="ECO:0007669"/>
    <property type="project" value="InterPro"/>
</dbReference>
<evidence type="ECO:0000256" key="6">
    <source>
        <dbReference type="ARBA" id="ARBA00023136"/>
    </source>
</evidence>
<dbReference type="Pfam" id="PF03062">
    <property type="entry name" value="MBOAT"/>
    <property type="match status" value="1"/>
</dbReference>
<feature type="transmembrane region" description="Helical" evidence="8">
    <location>
        <begin position="222"/>
        <end position="243"/>
    </location>
</feature>
<feature type="transmembrane region" description="Helical" evidence="8">
    <location>
        <begin position="6"/>
        <end position="22"/>
    </location>
</feature>
<keyword evidence="7" id="KW-0012">Acyltransferase</keyword>
<feature type="transmembrane region" description="Helical" evidence="8">
    <location>
        <begin position="185"/>
        <end position="202"/>
    </location>
</feature>
<proteinExistence type="inferred from homology"/>
<accession>A0A8J7IVJ1</accession>
<evidence type="ECO:0000256" key="5">
    <source>
        <dbReference type="ARBA" id="ARBA00022989"/>
    </source>
</evidence>
<evidence type="ECO:0000313" key="9">
    <source>
        <dbReference type="EMBL" id="MBJ6723167.1"/>
    </source>
</evidence>
<feature type="transmembrane region" description="Helical" evidence="8">
    <location>
        <begin position="332"/>
        <end position="349"/>
    </location>
</feature>
<keyword evidence="4 8" id="KW-0812">Transmembrane</keyword>
<protein>
    <submittedName>
        <fullName evidence="9">MBOAT family protein</fullName>
    </submittedName>
</protein>
<dbReference type="GO" id="GO:0005886">
    <property type="term" value="C:plasma membrane"/>
    <property type="evidence" value="ECO:0007669"/>
    <property type="project" value="UniProtKB-SubCell"/>
</dbReference>
<feature type="transmembrane region" description="Helical" evidence="8">
    <location>
        <begin position="370"/>
        <end position="387"/>
    </location>
</feature>
<keyword evidence="10" id="KW-1185">Reference proteome</keyword>
<evidence type="ECO:0000256" key="8">
    <source>
        <dbReference type="SAM" id="Phobius"/>
    </source>
</evidence>
<dbReference type="GO" id="GO:0016746">
    <property type="term" value="F:acyltransferase activity"/>
    <property type="evidence" value="ECO:0007669"/>
    <property type="project" value="UniProtKB-KW"/>
</dbReference>
<reference evidence="9" key="1">
    <citation type="submission" date="2020-12" db="EMBL/GenBank/DDBJ databases">
        <title>Geomonas sp. Red875, isolated from river sediment.</title>
        <authorList>
            <person name="Xu Z."/>
            <person name="Zhang Z."/>
            <person name="Masuda Y."/>
            <person name="Itoh H."/>
            <person name="Senoo K."/>
        </authorList>
    </citation>
    <scope>NUCLEOTIDE SEQUENCE</scope>
    <source>
        <strain evidence="9">Red875</strain>
    </source>
</reference>
<sequence length="479" mass="54106">MLFNSISYLLFLPVAYLLFTVTGERGRWCALLAASLAFYAALNALHLLEVLGLVTVVTYGAGICIGQSASPTLKRALLWSGIAANALILVVMKYLPFLMENLRSLASLLAVPMSIPPMTALVSIGVSYYIFQAMSYLFDVYLELEPPERHLGYFALYLAFFPKLLQGPIERGGDLLPQLKERYEFNYANVRLGILLFAWGLFKKVVIADRLGMYVDTVYNNVHGFGGLSLLLATYGYAFQIYADFSSYTDMALGSALLFNIRLTQNFNRPYMATSVADFWRRWHISFSRWILDYIFKPLQMQWRGWSNWGTAAALLVAFLISGLWHGASWGFLVWGGLHGLYMACSVFYRPYQKKLHRALGLEKSWVLKTWQILVTFNLVCFAWIFFRASSLEDAIYVISHVASDVPGATSKLLLSQGRLELMALVVLIALSSIFGFQRSLAFLQSRNKILRHSVYYLFVVSIVLFGISESTGFIYTGF</sequence>
<keyword evidence="7" id="KW-0808">Transferase</keyword>